<organism evidence="1 2">
    <name type="scientific">Petrolisthes cinctipes</name>
    <name type="common">Flat porcelain crab</name>
    <dbReference type="NCBI Taxonomy" id="88211"/>
    <lineage>
        <taxon>Eukaryota</taxon>
        <taxon>Metazoa</taxon>
        <taxon>Ecdysozoa</taxon>
        <taxon>Arthropoda</taxon>
        <taxon>Crustacea</taxon>
        <taxon>Multicrustacea</taxon>
        <taxon>Malacostraca</taxon>
        <taxon>Eumalacostraca</taxon>
        <taxon>Eucarida</taxon>
        <taxon>Decapoda</taxon>
        <taxon>Pleocyemata</taxon>
        <taxon>Anomura</taxon>
        <taxon>Galatheoidea</taxon>
        <taxon>Porcellanidae</taxon>
        <taxon>Petrolisthes</taxon>
    </lineage>
</organism>
<keyword evidence="2" id="KW-1185">Reference proteome</keyword>
<gene>
    <name evidence="1" type="ORF">Pcinc_015414</name>
</gene>
<dbReference type="Proteomes" id="UP001286313">
    <property type="component" value="Unassembled WGS sequence"/>
</dbReference>
<evidence type="ECO:0000313" key="1">
    <source>
        <dbReference type="EMBL" id="KAK3880075.1"/>
    </source>
</evidence>
<reference evidence="1" key="1">
    <citation type="submission" date="2023-10" db="EMBL/GenBank/DDBJ databases">
        <title>Genome assemblies of two species of porcelain crab, Petrolisthes cinctipes and Petrolisthes manimaculis (Anomura: Porcellanidae).</title>
        <authorList>
            <person name="Angst P."/>
        </authorList>
    </citation>
    <scope>NUCLEOTIDE SEQUENCE</scope>
    <source>
        <strain evidence="1">PB745_01</strain>
        <tissue evidence="1">Gill</tissue>
    </source>
</reference>
<proteinExistence type="predicted"/>
<protein>
    <submittedName>
        <fullName evidence="1">Uncharacterized protein</fullName>
    </submittedName>
</protein>
<dbReference type="SUPFAM" id="SSF57850">
    <property type="entry name" value="RING/U-box"/>
    <property type="match status" value="1"/>
</dbReference>
<accession>A0AAE1KS78</accession>
<comment type="caution">
    <text evidence="1">The sequence shown here is derived from an EMBL/GenBank/DDBJ whole genome shotgun (WGS) entry which is preliminary data.</text>
</comment>
<name>A0AAE1KS78_PETCI</name>
<dbReference type="AlphaFoldDB" id="A0AAE1KS78"/>
<evidence type="ECO:0000313" key="2">
    <source>
        <dbReference type="Proteomes" id="UP001286313"/>
    </source>
</evidence>
<sequence length="92" mass="10396">MPHGPLLECCQPNCGEQLCVICTQEIDDDDARCPGCRRAADTGDVDDILRLRPLQTLDKDDVLDLDMLCYPEDPYTNNYDWMASLQVCLCAR</sequence>
<dbReference type="EMBL" id="JAWQEG010001359">
    <property type="protein sequence ID" value="KAK3880075.1"/>
    <property type="molecule type" value="Genomic_DNA"/>
</dbReference>